<evidence type="ECO:0000313" key="3">
    <source>
        <dbReference type="Proteomes" id="UP000177281"/>
    </source>
</evidence>
<gene>
    <name evidence="2" type="ORF">A3B10_01275</name>
</gene>
<dbReference type="AlphaFoldDB" id="A0A1F5PX29"/>
<reference evidence="2 3" key="1">
    <citation type="journal article" date="2016" name="Nat. Commun.">
        <title>Thousands of microbial genomes shed light on interconnected biogeochemical processes in an aquifer system.</title>
        <authorList>
            <person name="Anantharaman K."/>
            <person name="Brown C.T."/>
            <person name="Hug L.A."/>
            <person name="Sharon I."/>
            <person name="Castelle C.J."/>
            <person name="Probst A.J."/>
            <person name="Thomas B.C."/>
            <person name="Singh A."/>
            <person name="Wilkins M.J."/>
            <person name="Karaoz U."/>
            <person name="Brodie E.L."/>
            <person name="Williams K.H."/>
            <person name="Hubbard S.S."/>
            <person name="Banfield J.F."/>
        </authorList>
    </citation>
    <scope>NUCLEOTIDE SEQUENCE [LARGE SCALE GENOMIC DNA]</scope>
</reference>
<organism evidence="2 3">
    <name type="scientific">Candidatus Doudnabacteria bacterium RIFCSPLOWO2_01_FULL_44_21</name>
    <dbReference type="NCBI Taxonomy" id="1817841"/>
    <lineage>
        <taxon>Bacteria</taxon>
        <taxon>Candidatus Doudnaibacteriota</taxon>
    </lineage>
</organism>
<evidence type="ECO:0000256" key="1">
    <source>
        <dbReference type="SAM" id="MobiDB-lite"/>
    </source>
</evidence>
<feature type="compositionally biased region" description="Basic and acidic residues" evidence="1">
    <location>
        <begin position="19"/>
        <end position="29"/>
    </location>
</feature>
<protein>
    <submittedName>
        <fullName evidence="2">Uncharacterized protein</fullName>
    </submittedName>
</protein>
<comment type="caution">
    <text evidence="2">The sequence shown here is derived from an EMBL/GenBank/DDBJ whole genome shotgun (WGS) entry which is preliminary data.</text>
</comment>
<feature type="region of interest" description="Disordered" evidence="1">
    <location>
        <begin position="1"/>
        <end position="40"/>
    </location>
</feature>
<dbReference type="STRING" id="1817841.A3B10_01275"/>
<proteinExistence type="predicted"/>
<name>A0A1F5PX29_9BACT</name>
<evidence type="ECO:0000313" key="2">
    <source>
        <dbReference type="EMBL" id="OGE94414.1"/>
    </source>
</evidence>
<dbReference type="EMBL" id="MFFB01000018">
    <property type="protein sequence ID" value="OGE94414.1"/>
    <property type="molecule type" value="Genomic_DNA"/>
</dbReference>
<accession>A0A1F5PX29</accession>
<sequence>MPTNREIAKETQPIPSQEGEVRREPEDGTSHPTSFEPRYAKDRLVDQTREIIPLPAAATDLGQTEKGLKFSDETQRFIDRFAASKSGEESKAILDEVLSAASKGDIPPNEINEILSTVQDLDQAA</sequence>
<dbReference type="Proteomes" id="UP000177281">
    <property type="component" value="Unassembled WGS sequence"/>
</dbReference>